<dbReference type="PANTHER" id="PTHR46124:SF2">
    <property type="entry name" value="D-AMINOACYL-TRNA DEACYLASE"/>
    <property type="match status" value="1"/>
</dbReference>
<dbReference type="GO" id="GO:0016788">
    <property type="term" value="F:hydrolase activity, acting on ester bonds"/>
    <property type="evidence" value="ECO:0007669"/>
    <property type="project" value="InterPro"/>
</dbReference>
<sequence length="227" mass="26050">MILYLKHNDMTYYNLHTHDLSLSTDRKLSICNLPYKNSFTSPDAYPGVYFSAGIHPWHIASTDPMSLTSQLSRIAESPQLLAIGECGLDKLTDTPIDIQITIFKQQIEIAENSKKPMIIHCVKAFNELIKLRKETAARQEWIIHGFRGKPQLATELIQHGFRISIGHKFNSETARIIPLHRLFLETDDSNIDIETVYRQIAEIRQIPENELIISISTNFSELFDLSR</sequence>
<dbReference type="InterPro" id="IPR032466">
    <property type="entry name" value="Metal_Hydrolase"/>
</dbReference>
<keyword evidence="2" id="KW-0378">Hydrolase</keyword>
<dbReference type="Gene3D" id="3.20.20.140">
    <property type="entry name" value="Metal-dependent hydrolases"/>
    <property type="match status" value="1"/>
</dbReference>
<feature type="binding site" evidence="1">
    <location>
        <position position="144"/>
    </location>
    <ligand>
        <name>a divalent metal cation</name>
        <dbReference type="ChEBI" id="CHEBI:60240"/>
        <label>2</label>
    </ligand>
</feature>
<dbReference type="InterPro" id="IPR001130">
    <property type="entry name" value="TatD-like"/>
</dbReference>
<feature type="binding site" evidence="1">
    <location>
        <position position="85"/>
    </location>
    <ligand>
        <name>a divalent metal cation</name>
        <dbReference type="ChEBI" id="CHEBI:60240"/>
        <label>1</label>
    </ligand>
</feature>
<evidence type="ECO:0000313" key="2">
    <source>
        <dbReference type="EMBL" id="HBJ08613.1"/>
    </source>
</evidence>
<reference evidence="2 3" key="1">
    <citation type="journal article" date="2018" name="Nat. Biotechnol.">
        <title>A standardized bacterial taxonomy based on genome phylogeny substantially revises the tree of life.</title>
        <authorList>
            <person name="Parks D.H."/>
            <person name="Chuvochina M."/>
            <person name="Waite D.W."/>
            <person name="Rinke C."/>
            <person name="Skarshewski A."/>
            <person name="Chaumeil P.A."/>
            <person name="Hugenholtz P."/>
        </authorList>
    </citation>
    <scope>NUCLEOTIDE SEQUENCE [LARGE SCALE GENOMIC DNA]</scope>
    <source>
        <strain evidence="2">UBA11482</strain>
    </source>
</reference>
<gene>
    <name evidence="2" type="ORF">DDY73_06365</name>
</gene>
<proteinExistence type="predicted"/>
<organism evidence="2 3">
    <name type="scientific">Coprobacter fastidiosus</name>
    <dbReference type="NCBI Taxonomy" id="1099853"/>
    <lineage>
        <taxon>Bacteria</taxon>
        <taxon>Pseudomonadati</taxon>
        <taxon>Bacteroidota</taxon>
        <taxon>Bacteroidia</taxon>
        <taxon>Bacteroidales</taxon>
        <taxon>Barnesiellaceae</taxon>
        <taxon>Coprobacter</taxon>
    </lineage>
</organism>
<comment type="caution">
    <text evidence="2">The sequence shown here is derived from an EMBL/GenBank/DDBJ whole genome shotgun (WGS) entry which is preliminary data.</text>
</comment>
<dbReference type="Pfam" id="PF01026">
    <property type="entry name" value="TatD_DNase"/>
    <property type="match status" value="1"/>
</dbReference>
<dbReference type="GO" id="GO:0046872">
    <property type="term" value="F:metal ion binding"/>
    <property type="evidence" value="ECO:0007669"/>
    <property type="project" value="UniProtKB-KW"/>
</dbReference>
<dbReference type="SUPFAM" id="SSF51556">
    <property type="entry name" value="Metallo-dependent hydrolases"/>
    <property type="match status" value="1"/>
</dbReference>
<feature type="binding site" evidence="1">
    <location>
        <position position="187"/>
    </location>
    <ligand>
        <name>a divalent metal cation</name>
        <dbReference type="ChEBI" id="CHEBI:60240"/>
        <label>1</label>
    </ligand>
</feature>
<dbReference type="Proteomes" id="UP000262954">
    <property type="component" value="Unassembled WGS sequence"/>
</dbReference>
<protein>
    <submittedName>
        <fullName evidence="2">Hydrolase TatD</fullName>
    </submittedName>
</protein>
<keyword evidence="1" id="KW-0479">Metal-binding</keyword>
<dbReference type="AlphaFoldDB" id="A0A354M274"/>
<dbReference type="PANTHER" id="PTHR46124">
    <property type="entry name" value="D-AMINOACYL-TRNA DEACYLASE"/>
    <property type="match status" value="1"/>
</dbReference>
<evidence type="ECO:0000256" key="1">
    <source>
        <dbReference type="PIRSR" id="PIRSR005902-1"/>
    </source>
</evidence>
<feature type="binding site" evidence="1">
    <location>
        <position position="120"/>
    </location>
    <ligand>
        <name>a divalent metal cation</name>
        <dbReference type="ChEBI" id="CHEBI:60240"/>
        <label>2</label>
    </ligand>
</feature>
<accession>A0A354M274</accession>
<dbReference type="PIRSF" id="PIRSF005902">
    <property type="entry name" value="DNase_TatD"/>
    <property type="match status" value="1"/>
</dbReference>
<dbReference type="EMBL" id="DNWC01000084">
    <property type="protein sequence ID" value="HBJ08613.1"/>
    <property type="molecule type" value="Genomic_DNA"/>
</dbReference>
<evidence type="ECO:0000313" key="3">
    <source>
        <dbReference type="Proteomes" id="UP000262954"/>
    </source>
</evidence>
<name>A0A354M274_9BACT</name>